<reference evidence="2" key="2">
    <citation type="submission" date="2020-05" db="EMBL/GenBank/DDBJ databases">
        <authorList>
            <person name="Kim H.-S."/>
            <person name="Proctor R.H."/>
            <person name="Brown D.W."/>
        </authorList>
    </citation>
    <scope>NUCLEOTIDE SEQUENCE</scope>
    <source>
        <strain evidence="2">NRRL 22465</strain>
    </source>
</reference>
<keyword evidence="1" id="KW-1133">Transmembrane helix</keyword>
<feature type="transmembrane region" description="Helical" evidence="1">
    <location>
        <begin position="107"/>
        <end position="127"/>
    </location>
</feature>
<feature type="transmembrane region" description="Helical" evidence="1">
    <location>
        <begin position="75"/>
        <end position="95"/>
    </location>
</feature>
<gene>
    <name evidence="2" type="ORF">FZEAL_6998</name>
</gene>
<reference evidence="2" key="1">
    <citation type="journal article" date="2020" name="BMC Genomics">
        <title>Correction to: Identification and distribution of gene clusters required for synthesis of sphingolipid metabolism inhibitors in diverse species of the filamentous fungus Fusarium.</title>
        <authorList>
            <person name="Kim H.S."/>
            <person name="Lohmar J.M."/>
            <person name="Busman M."/>
            <person name="Brown D.W."/>
            <person name="Naumann T.A."/>
            <person name="Divon H.H."/>
            <person name="Lysoe E."/>
            <person name="Uhlig S."/>
            <person name="Proctor R.H."/>
        </authorList>
    </citation>
    <scope>NUCLEOTIDE SEQUENCE</scope>
    <source>
        <strain evidence="2">NRRL 22465</strain>
    </source>
</reference>
<evidence type="ECO:0000313" key="2">
    <source>
        <dbReference type="EMBL" id="KAF4976313.1"/>
    </source>
</evidence>
<dbReference type="AlphaFoldDB" id="A0A8H4XIW8"/>
<dbReference type="Proteomes" id="UP000635477">
    <property type="component" value="Unassembled WGS sequence"/>
</dbReference>
<proteinExistence type="predicted"/>
<dbReference type="OrthoDB" id="5102561at2759"/>
<evidence type="ECO:0000256" key="1">
    <source>
        <dbReference type="SAM" id="Phobius"/>
    </source>
</evidence>
<accession>A0A8H4XIW8</accession>
<feature type="transmembrane region" description="Helical" evidence="1">
    <location>
        <begin position="167"/>
        <end position="191"/>
    </location>
</feature>
<keyword evidence="3" id="KW-1185">Reference proteome</keyword>
<dbReference type="EMBL" id="JABEYC010000551">
    <property type="protein sequence ID" value="KAF4976313.1"/>
    <property type="molecule type" value="Genomic_DNA"/>
</dbReference>
<comment type="caution">
    <text evidence="2">The sequence shown here is derived from an EMBL/GenBank/DDBJ whole genome shotgun (WGS) entry which is preliminary data.</text>
</comment>
<name>A0A8H4XIW8_9HYPO</name>
<feature type="transmembrane region" description="Helical" evidence="1">
    <location>
        <begin position="50"/>
        <end position="68"/>
    </location>
</feature>
<keyword evidence="1" id="KW-0472">Membrane</keyword>
<keyword evidence="1" id="KW-0812">Transmembrane</keyword>
<evidence type="ECO:0000313" key="3">
    <source>
        <dbReference type="Proteomes" id="UP000635477"/>
    </source>
</evidence>
<protein>
    <submittedName>
        <fullName evidence="2">Uncharacterized protein</fullName>
    </submittedName>
</protein>
<organism evidence="2 3">
    <name type="scientific">Fusarium zealandicum</name>
    <dbReference type="NCBI Taxonomy" id="1053134"/>
    <lineage>
        <taxon>Eukaryota</taxon>
        <taxon>Fungi</taxon>
        <taxon>Dikarya</taxon>
        <taxon>Ascomycota</taxon>
        <taxon>Pezizomycotina</taxon>
        <taxon>Sordariomycetes</taxon>
        <taxon>Hypocreomycetidae</taxon>
        <taxon>Hypocreales</taxon>
        <taxon>Nectriaceae</taxon>
        <taxon>Fusarium</taxon>
        <taxon>Fusarium staphyleae species complex</taxon>
    </lineage>
</organism>
<sequence length="230" mass="25630">MAAKNQSFPTYQPLPREDQCDAALLRPEDRGNDEIEPKPNVTITFSPVQVIRVLILPFIITDCVLMLVVNRNPGLAGFFASWAILILIWNFSRIATGLFGGMGNQKFDLNIGTFFCSFGASSLGYSGPLRRRSYLVNMVDCACSLLFIILSVVALHSDVWLWCNEDALCGINITLALLQMAVAFLGLFSMGRKVKIAMYKMDEDSKTTYTTAELFRDEISEPRDSMSSEV</sequence>
<feature type="transmembrane region" description="Helical" evidence="1">
    <location>
        <begin position="134"/>
        <end position="155"/>
    </location>
</feature>